<gene>
    <name evidence="4" type="ORF">LCR_09790</name>
</gene>
<evidence type="ECO:0000256" key="1">
    <source>
        <dbReference type="ARBA" id="ARBA00022679"/>
    </source>
</evidence>
<evidence type="ECO:0000313" key="5">
    <source>
        <dbReference type="Proteomes" id="UP000078435"/>
    </source>
</evidence>
<dbReference type="CDD" id="cd01941">
    <property type="entry name" value="YeiC_kinase_like"/>
    <property type="match status" value="1"/>
</dbReference>
<dbReference type="GO" id="GO:0006355">
    <property type="term" value="P:regulation of DNA-templated transcription"/>
    <property type="evidence" value="ECO:0007669"/>
    <property type="project" value="UniProtKB-ARBA"/>
</dbReference>
<dbReference type="PROSITE" id="PS00583">
    <property type="entry name" value="PFKB_KINASES_1"/>
    <property type="match status" value="1"/>
</dbReference>
<dbReference type="InterPro" id="IPR036390">
    <property type="entry name" value="WH_DNA-bd_sf"/>
</dbReference>
<dbReference type="GO" id="GO:0043565">
    <property type="term" value="F:sequence-specific DNA binding"/>
    <property type="evidence" value="ECO:0007669"/>
    <property type="project" value="InterPro"/>
</dbReference>
<feature type="domain" description="HTH asnC-type" evidence="3">
    <location>
        <begin position="1"/>
        <end position="56"/>
    </location>
</feature>
<dbReference type="Proteomes" id="UP000078435">
    <property type="component" value="Unassembled WGS sequence"/>
</dbReference>
<dbReference type="InterPro" id="IPR029056">
    <property type="entry name" value="Ribokinase-like"/>
</dbReference>
<dbReference type="Gene3D" id="1.10.10.10">
    <property type="entry name" value="Winged helix-like DNA-binding domain superfamily/Winged helix DNA-binding domain"/>
    <property type="match status" value="1"/>
</dbReference>
<comment type="caution">
    <text evidence="4">The sequence shown here is derived from an EMBL/GenBank/DDBJ whole genome shotgun (WGS) entry which is preliminary data.</text>
</comment>
<evidence type="ECO:0000259" key="3">
    <source>
        <dbReference type="PROSITE" id="PS50956"/>
    </source>
</evidence>
<protein>
    <submittedName>
        <fullName evidence="4">Kinase</fullName>
    </submittedName>
</protein>
<dbReference type="Gene3D" id="3.40.1190.20">
    <property type="match status" value="1"/>
</dbReference>
<dbReference type="EMBL" id="JMGO02000002">
    <property type="protein sequence ID" value="KXU81959.1"/>
    <property type="molecule type" value="Genomic_DNA"/>
</dbReference>
<reference evidence="4 5" key="1">
    <citation type="submission" date="2016-02" db="EMBL/GenBank/DDBJ databases">
        <title>Draft genome sequence of Aeromonas trota strain 1999lcr isolated from cerebrospinal fluid (CSF).</title>
        <authorList>
            <person name="Dallagassa C.B."/>
            <person name="Prediger K.C."/>
            <person name="Weiss V.A."/>
            <person name="Assis F.E."/>
            <person name="Baura V."/>
            <person name="Cruz L.M."/>
            <person name="Souza E.M."/>
            <person name="Pedrosa F.O."/>
            <person name="Fadel-Picheth C.M."/>
        </authorList>
    </citation>
    <scope>NUCLEOTIDE SEQUENCE [LARGE SCALE GENOMIC DNA]</scope>
    <source>
        <strain evidence="4 5">1999lcr</strain>
    </source>
</reference>
<dbReference type="Pfam" id="PF13412">
    <property type="entry name" value="HTH_24"/>
    <property type="match status" value="1"/>
</dbReference>
<sequence length="363" mass="39144">MTEREQEILALLRQDPMIPQQELADRLGISRSALASHISSLIRQGYVQGRGYVLREGPYVVVVGGANMDICGTSHGQLLIGDSNPGKVRTSAGGVGRNIAENLARLGTDTRLLTAVGNDQYGHHLLEMSQKAGVDVRQTQVLDGHATSCYLSLHDGSGEMSCAINDMTIIDQLTPARLTPLAGFLASARLWVLDTNLAIHTLDWLFERQGDHAIFVDTVSVAKVEKIRPWLGRIHTLKPNRSEAEKLCGMTIAGPETWSMAAAWFHRAGVQRLFLSLGDQGIFYSDGEQQGHLPVLGSPVLNVTGGGDAFMAGLAHAWLQGHDIASTARFALGCAALTVNCSDTVYSGLSKTAVDRILEEYSC</sequence>
<keyword evidence="1" id="KW-0808">Transferase</keyword>
<dbReference type="AlphaFoldDB" id="A0A175VNC5"/>
<dbReference type="CDD" id="cd00090">
    <property type="entry name" value="HTH_ARSR"/>
    <property type="match status" value="1"/>
</dbReference>
<keyword evidence="2 4" id="KW-0418">Kinase</keyword>
<dbReference type="InterPro" id="IPR036388">
    <property type="entry name" value="WH-like_DNA-bd_sf"/>
</dbReference>
<dbReference type="InterPro" id="IPR011611">
    <property type="entry name" value="PfkB_dom"/>
</dbReference>
<dbReference type="OrthoDB" id="9806249at2"/>
<dbReference type="RefSeq" id="WP_061475671.1">
    <property type="nucleotide sequence ID" value="NZ_JMGO02000002.1"/>
</dbReference>
<dbReference type="PROSITE" id="PS00584">
    <property type="entry name" value="PFKB_KINASES_2"/>
    <property type="match status" value="1"/>
</dbReference>
<proteinExistence type="predicted"/>
<evidence type="ECO:0000313" key="4">
    <source>
        <dbReference type="EMBL" id="KXU81959.1"/>
    </source>
</evidence>
<dbReference type="PANTHER" id="PTHR10584:SF166">
    <property type="entry name" value="RIBOKINASE"/>
    <property type="match status" value="1"/>
</dbReference>
<dbReference type="SUPFAM" id="SSF53613">
    <property type="entry name" value="Ribokinase-like"/>
    <property type="match status" value="1"/>
</dbReference>
<dbReference type="Pfam" id="PF00294">
    <property type="entry name" value="PfkB"/>
    <property type="match status" value="1"/>
</dbReference>
<dbReference type="InterPro" id="IPR002173">
    <property type="entry name" value="Carboh/pur_kinase_PfkB_CS"/>
</dbReference>
<dbReference type="STRING" id="29489.VL01_18150"/>
<dbReference type="PANTHER" id="PTHR10584">
    <property type="entry name" value="SUGAR KINASE"/>
    <property type="match status" value="1"/>
</dbReference>
<dbReference type="GO" id="GO:0016301">
    <property type="term" value="F:kinase activity"/>
    <property type="evidence" value="ECO:0007669"/>
    <property type="project" value="UniProtKB-KW"/>
</dbReference>
<accession>A0A175VNC5</accession>
<name>A0A175VNC5_AEREN</name>
<organism evidence="4 5">
    <name type="scientific">Aeromonas enteropelogenes</name>
    <name type="common">Aeromonas trota</name>
    <dbReference type="NCBI Taxonomy" id="29489"/>
    <lineage>
        <taxon>Bacteria</taxon>
        <taxon>Pseudomonadati</taxon>
        <taxon>Pseudomonadota</taxon>
        <taxon>Gammaproteobacteria</taxon>
        <taxon>Aeromonadales</taxon>
        <taxon>Aeromonadaceae</taxon>
        <taxon>Aeromonas</taxon>
    </lineage>
</organism>
<evidence type="ECO:0000256" key="2">
    <source>
        <dbReference type="ARBA" id="ARBA00022777"/>
    </source>
</evidence>
<dbReference type="InterPro" id="IPR000485">
    <property type="entry name" value="AsnC-type_HTH_dom"/>
</dbReference>
<dbReference type="PROSITE" id="PS50956">
    <property type="entry name" value="HTH_ASNC_2"/>
    <property type="match status" value="1"/>
</dbReference>
<dbReference type="InterPro" id="IPR011991">
    <property type="entry name" value="ArsR-like_HTH"/>
</dbReference>
<dbReference type="SUPFAM" id="SSF46785">
    <property type="entry name" value="Winged helix' DNA-binding domain"/>
    <property type="match status" value="1"/>
</dbReference>